<sequence>MKLLILFISIALCFVLNAVNAQDQAHNFIRLVNPVKETTVVNSPKFYITGQTTAGAQLMLDTLPVKVYTTGTFAQPLSLNEGNNTFKLTSILQTDTLVKTFTVTYNKPLQAQPTRGFAIEYVKTIPAINQWLQPGDRLQVVMKATPNMRASFLKGIEMTEVDSAEVGVSGIYRGEYLIKQGDTLAEAPIQFRLSDNKNILHAETASKLTILSGERTIIGLTTGDRPYLDYGLGTDRLGGAKLVYIDTLVQLNITGKFGDSYRVKLAADQQAYVPKQNVVLLSGVHFAPVSLTGNWTASGDDQYDYLSIGLDKKLPYSSSTLLNPNRIVINIYGATSNTNWIIQKQSLKEIKNTWYEQVSKDVLQVNIDLQHAQLWGYDIYYRGSILIIKIKHQPESFSLAKLTIGIDAGHGGSNPGADGLTGVLEKNITLAMALKLKAELEKAGTKVVMTRTTDSSFNNSARIRYMKAQNPDLLVSIHCNSADNPTVQGNSTYYKHLAFRPLSQPIHDEIIKMGMADYGNIGSFNFVFNTPTEYPNVLVETAFLSNPEDEEKILQDNFQQKMVEAIVKGIKNFLQAQAPDSIQPPPPIEEPSGKKKKHLG</sequence>
<dbReference type="EC" id="3.5.1.28" evidence="2"/>
<proteinExistence type="predicted"/>
<feature type="signal peptide" evidence="5">
    <location>
        <begin position="1"/>
        <end position="21"/>
    </location>
</feature>
<dbReference type="Pfam" id="PF01520">
    <property type="entry name" value="Amidase_3"/>
    <property type="match status" value="1"/>
</dbReference>
<dbReference type="Gene3D" id="3.40.630.40">
    <property type="entry name" value="Zn-dependent exopeptidases"/>
    <property type="match status" value="1"/>
</dbReference>
<feature type="region of interest" description="Disordered" evidence="4">
    <location>
        <begin position="577"/>
        <end position="600"/>
    </location>
</feature>
<feature type="chain" id="PRO_5003557097" description="N-acetylmuramoyl-L-alanine amidase" evidence="5">
    <location>
        <begin position="22"/>
        <end position="600"/>
    </location>
</feature>
<dbReference type="PANTHER" id="PTHR30404:SF0">
    <property type="entry name" value="N-ACETYLMURAMOYL-L-ALANINE AMIDASE AMIC"/>
    <property type="match status" value="1"/>
</dbReference>
<dbReference type="STRING" id="714943.Mucpa_2737"/>
<keyword evidence="8" id="KW-1185">Reference proteome</keyword>
<dbReference type="SMART" id="SM00646">
    <property type="entry name" value="Ami_3"/>
    <property type="match status" value="1"/>
</dbReference>
<organism evidence="7 8">
    <name type="scientific">Mucilaginibacter paludis DSM 18603</name>
    <dbReference type="NCBI Taxonomy" id="714943"/>
    <lineage>
        <taxon>Bacteria</taxon>
        <taxon>Pseudomonadati</taxon>
        <taxon>Bacteroidota</taxon>
        <taxon>Sphingobacteriia</taxon>
        <taxon>Sphingobacteriales</taxon>
        <taxon>Sphingobacteriaceae</taxon>
        <taxon>Mucilaginibacter</taxon>
    </lineage>
</organism>
<evidence type="ECO:0000259" key="6">
    <source>
        <dbReference type="SMART" id="SM00646"/>
    </source>
</evidence>
<gene>
    <name evidence="7" type="ORF">Mucpa_2737</name>
</gene>
<dbReference type="InterPro" id="IPR050695">
    <property type="entry name" value="N-acetylmuramoyl_amidase_3"/>
</dbReference>
<dbReference type="PANTHER" id="PTHR30404">
    <property type="entry name" value="N-ACETYLMURAMOYL-L-ALANINE AMIDASE"/>
    <property type="match status" value="1"/>
</dbReference>
<dbReference type="GO" id="GO:0030288">
    <property type="term" value="C:outer membrane-bounded periplasmic space"/>
    <property type="evidence" value="ECO:0007669"/>
    <property type="project" value="TreeGrafter"/>
</dbReference>
<dbReference type="Proteomes" id="UP000002774">
    <property type="component" value="Chromosome"/>
</dbReference>
<dbReference type="AlphaFoldDB" id="H1Y6Q7"/>
<dbReference type="eggNOG" id="COG0860">
    <property type="taxonomic scope" value="Bacteria"/>
</dbReference>
<evidence type="ECO:0000256" key="1">
    <source>
        <dbReference type="ARBA" id="ARBA00001561"/>
    </source>
</evidence>
<dbReference type="GO" id="GO:0008745">
    <property type="term" value="F:N-acetylmuramoyl-L-alanine amidase activity"/>
    <property type="evidence" value="ECO:0007669"/>
    <property type="project" value="UniProtKB-EC"/>
</dbReference>
<reference evidence="7" key="1">
    <citation type="submission" date="2011-09" db="EMBL/GenBank/DDBJ databases">
        <title>The permanent draft genome of Mucilaginibacter paludis DSM 18603.</title>
        <authorList>
            <consortium name="US DOE Joint Genome Institute (JGI-PGF)"/>
            <person name="Lucas S."/>
            <person name="Han J."/>
            <person name="Lapidus A."/>
            <person name="Bruce D."/>
            <person name="Goodwin L."/>
            <person name="Pitluck S."/>
            <person name="Peters L."/>
            <person name="Kyrpides N."/>
            <person name="Mavromatis K."/>
            <person name="Ivanova N."/>
            <person name="Mikhailova N."/>
            <person name="Held B."/>
            <person name="Detter J.C."/>
            <person name="Tapia R."/>
            <person name="Han C."/>
            <person name="Land M."/>
            <person name="Hauser L."/>
            <person name="Markowitz V."/>
            <person name="Cheng J.-F."/>
            <person name="Hugenholtz P."/>
            <person name="Woyke T."/>
            <person name="Wu D."/>
            <person name="Tindall B."/>
            <person name="Brambilla E."/>
            <person name="Klenk H.-P."/>
            <person name="Eisen J.A."/>
        </authorList>
    </citation>
    <scope>NUCLEOTIDE SEQUENCE [LARGE SCALE GENOMIC DNA]</scope>
    <source>
        <strain evidence="7">DSM 18603</strain>
    </source>
</reference>
<dbReference type="SUPFAM" id="SSF53187">
    <property type="entry name" value="Zn-dependent exopeptidases"/>
    <property type="match status" value="1"/>
</dbReference>
<dbReference type="InterPro" id="IPR013783">
    <property type="entry name" value="Ig-like_fold"/>
</dbReference>
<dbReference type="Gene3D" id="2.60.40.3500">
    <property type="match status" value="1"/>
</dbReference>
<dbReference type="RefSeq" id="WP_008507059.1">
    <property type="nucleotide sequence ID" value="NZ_CM001403.1"/>
</dbReference>
<evidence type="ECO:0000256" key="5">
    <source>
        <dbReference type="SAM" id="SignalP"/>
    </source>
</evidence>
<evidence type="ECO:0000256" key="2">
    <source>
        <dbReference type="ARBA" id="ARBA00011901"/>
    </source>
</evidence>
<keyword evidence="3 7" id="KW-0378">Hydrolase</keyword>
<feature type="domain" description="MurNAc-LAA" evidence="6">
    <location>
        <begin position="463"/>
        <end position="571"/>
    </location>
</feature>
<dbReference type="HOGENOM" id="CLU_031959_0_0_10"/>
<comment type="catalytic activity">
    <reaction evidence="1">
        <text>Hydrolyzes the link between N-acetylmuramoyl residues and L-amino acid residues in certain cell-wall glycopeptides.</text>
        <dbReference type="EC" id="3.5.1.28"/>
    </reaction>
</comment>
<dbReference type="Gene3D" id="2.60.40.10">
    <property type="entry name" value="Immunoglobulins"/>
    <property type="match status" value="1"/>
</dbReference>
<dbReference type="InterPro" id="IPR002508">
    <property type="entry name" value="MurNAc-LAA_cat"/>
</dbReference>
<dbReference type="OrthoDB" id="9806267at2"/>
<dbReference type="EMBL" id="CM001403">
    <property type="protein sequence ID" value="EHQ26849.1"/>
    <property type="molecule type" value="Genomic_DNA"/>
</dbReference>
<name>H1Y6Q7_9SPHI</name>
<evidence type="ECO:0000313" key="7">
    <source>
        <dbReference type="EMBL" id="EHQ26849.1"/>
    </source>
</evidence>
<dbReference type="GO" id="GO:0009253">
    <property type="term" value="P:peptidoglycan catabolic process"/>
    <property type="evidence" value="ECO:0007669"/>
    <property type="project" value="InterPro"/>
</dbReference>
<accession>H1Y6Q7</accession>
<keyword evidence="5" id="KW-0732">Signal</keyword>
<evidence type="ECO:0000313" key="8">
    <source>
        <dbReference type="Proteomes" id="UP000002774"/>
    </source>
</evidence>
<evidence type="ECO:0000256" key="3">
    <source>
        <dbReference type="ARBA" id="ARBA00022801"/>
    </source>
</evidence>
<evidence type="ECO:0000256" key="4">
    <source>
        <dbReference type="SAM" id="MobiDB-lite"/>
    </source>
</evidence>
<protein>
    <recommendedName>
        <fullName evidence="2">N-acetylmuramoyl-L-alanine amidase</fullName>
        <ecNumber evidence="2">3.5.1.28</ecNumber>
    </recommendedName>
</protein>
<dbReference type="CDD" id="cd02696">
    <property type="entry name" value="MurNAc-LAA"/>
    <property type="match status" value="1"/>
</dbReference>